<dbReference type="InterPro" id="IPR001123">
    <property type="entry name" value="LeuE-type"/>
</dbReference>
<dbReference type="InParanoid" id="F2LXH6"/>
<protein>
    <submittedName>
        <fullName evidence="7">Lysine exporter protein (LYSE/YGGA)</fullName>
    </submittedName>
</protein>
<dbReference type="EMBL" id="CP002606">
    <property type="protein sequence ID" value="AEA33162.1"/>
    <property type="molecule type" value="Genomic_DNA"/>
</dbReference>
<dbReference type="KEGG" id="hmr:Hipma_0183"/>
<dbReference type="GO" id="GO:0005886">
    <property type="term" value="C:plasma membrane"/>
    <property type="evidence" value="ECO:0007669"/>
    <property type="project" value="UniProtKB-SubCell"/>
</dbReference>
<evidence type="ECO:0000313" key="7">
    <source>
        <dbReference type="EMBL" id="AEA33162.1"/>
    </source>
</evidence>
<sequence length="137" mass="15149">MRFILLIIVSYIIGFFTAIPIGATQVEIAKRSMTGYIKEALMVVAGSITSDLMYGFIAMFGIAPFLKDEKVEAFFWLIGGIILIVLGVFTLIYNDKDGYNNTEKTMLFKSHTSLLVGFSLAVTNPPIIFCGYSVLNL</sequence>
<feature type="transmembrane region" description="Helical" evidence="6">
    <location>
        <begin position="6"/>
        <end position="28"/>
    </location>
</feature>
<keyword evidence="5 6" id="KW-0472">Membrane</keyword>
<feature type="transmembrane region" description="Helical" evidence="6">
    <location>
        <begin position="40"/>
        <end position="62"/>
    </location>
</feature>
<feature type="transmembrane region" description="Helical" evidence="6">
    <location>
        <begin position="114"/>
        <end position="135"/>
    </location>
</feature>
<keyword evidence="8" id="KW-1185">Reference proteome</keyword>
<evidence type="ECO:0000256" key="4">
    <source>
        <dbReference type="ARBA" id="ARBA00022989"/>
    </source>
</evidence>
<dbReference type="AlphaFoldDB" id="F2LXH6"/>
<reference evidence="7 8" key="1">
    <citation type="journal article" date="2011" name="Stand. Genomic Sci.">
        <title>Complete genome sequence of the thermophilic sulfur-reducer Hippea maritima type strain (MH(2)).</title>
        <authorList>
            <person name="Huntemann M."/>
            <person name="Lu M."/>
            <person name="Nolan M."/>
            <person name="Lapidus A."/>
            <person name="Lucas S."/>
            <person name="Hammon N."/>
            <person name="Deshpande S."/>
            <person name="Cheng J.F."/>
            <person name="Tapia R."/>
            <person name="Han C."/>
            <person name="Goodwin L."/>
            <person name="Pitluck S."/>
            <person name="Liolios K."/>
            <person name="Pagani I."/>
            <person name="Ivanova N."/>
            <person name="Ovchinikova G."/>
            <person name="Pati A."/>
            <person name="Chen A."/>
            <person name="Palaniappan K."/>
            <person name="Land M."/>
            <person name="Hauser L."/>
            <person name="Jeffries C.D."/>
            <person name="Detter J.C."/>
            <person name="Brambilla E.M."/>
            <person name="Rohde M."/>
            <person name="Spring S."/>
            <person name="Goker M."/>
            <person name="Woyke T."/>
            <person name="Bristow J."/>
            <person name="Eisen J.A."/>
            <person name="Markowitz V."/>
            <person name="Hugenholtz P."/>
            <person name="Kyrpides N.C."/>
            <person name="Klenk H.P."/>
            <person name="Mavromatis K."/>
        </authorList>
    </citation>
    <scope>NUCLEOTIDE SEQUENCE [LARGE SCALE GENOMIC DNA]</scope>
    <source>
        <strain evidence="8">ATCC 700847 / DSM 10411 / MH2</strain>
    </source>
</reference>
<keyword evidence="2" id="KW-1003">Cell membrane</keyword>
<gene>
    <name evidence="7" type="ordered locus">Hipma_0183</name>
</gene>
<feature type="transmembrane region" description="Helical" evidence="6">
    <location>
        <begin position="74"/>
        <end position="93"/>
    </location>
</feature>
<evidence type="ECO:0000256" key="6">
    <source>
        <dbReference type="SAM" id="Phobius"/>
    </source>
</evidence>
<dbReference type="Pfam" id="PF01810">
    <property type="entry name" value="LysE"/>
    <property type="match status" value="1"/>
</dbReference>
<dbReference type="Proteomes" id="UP000008139">
    <property type="component" value="Chromosome"/>
</dbReference>
<name>F2LXH6_HIPMA</name>
<comment type="subcellular location">
    <subcellularLocation>
        <location evidence="1">Cell membrane</location>
        <topology evidence="1">Multi-pass membrane protein</topology>
    </subcellularLocation>
</comment>
<dbReference type="HOGENOM" id="CLU_1862430_0_0_7"/>
<keyword evidence="3 6" id="KW-0812">Transmembrane</keyword>
<dbReference type="GO" id="GO:0006865">
    <property type="term" value="P:amino acid transport"/>
    <property type="evidence" value="ECO:0007669"/>
    <property type="project" value="InterPro"/>
</dbReference>
<reference evidence="8" key="2">
    <citation type="submission" date="2011-03" db="EMBL/GenBank/DDBJ databases">
        <title>The complete genome of Hippea maritima DSM 10411.</title>
        <authorList>
            <consortium name="US DOE Joint Genome Institute (JGI-PGF)"/>
            <person name="Lucas S."/>
            <person name="Copeland A."/>
            <person name="Lapidus A."/>
            <person name="Bruce D."/>
            <person name="Goodwin L."/>
            <person name="Pitluck S."/>
            <person name="Peters L."/>
            <person name="Kyrpides N."/>
            <person name="Mavromatis K."/>
            <person name="Pagani I."/>
            <person name="Ivanova N."/>
            <person name="Mikhailova N."/>
            <person name="Lu M."/>
            <person name="Detter J.C."/>
            <person name="Tapia R."/>
            <person name="Han C."/>
            <person name="Land M."/>
            <person name="Hauser L."/>
            <person name="Markowitz V."/>
            <person name="Cheng J.-F."/>
            <person name="Hugenholtz P."/>
            <person name="Woyke T."/>
            <person name="Wu D."/>
            <person name="Spring S."/>
            <person name="Schroeder M."/>
            <person name="Brambilla E."/>
            <person name="Klenk H.-P."/>
            <person name="Eisen J.A."/>
        </authorList>
    </citation>
    <scope>NUCLEOTIDE SEQUENCE [LARGE SCALE GENOMIC DNA]</scope>
    <source>
        <strain evidence="8">ATCC 700847 / DSM 10411 / MH2</strain>
    </source>
</reference>
<proteinExistence type="predicted"/>
<evidence type="ECO:0000256" key="5">
    <source>
        <dbReference type="ARBA" id="ARBA00023136"/>
    </source>
</evidence>
<organism evidence="7 8">
    <name type="scientific">Hippea maritima (strain ATCC 700847 / DSM 10411 / MH2)</name>
    <dbReference type="NCBI Taxonomy" id="760142"/>
    <lineage>
        <taxon>Bacteria</taxon>
        <taxon>Pseudomonadati</taxon>
        <taxon>Campylobacterota</taxon>
        <taxon>Desulfurellia</taxon>
        <taxon>Desulfurellales</taxon>
        <taxon>Hippeaceae</taxon>
        <taxon>Hippea</taxon>
    </lineage>
</organism>
<evidence type="ECO:0000256" key="1">
    <source>
        <dbReference type="ARBA" id="ARBA00004651"/>
    </source>
</evidence>
<evidence type="ECO:0000313" key="8">
    <source>
        <dbReference type="Proteomes" id="UP000008139"/>
    </source>
</evidence>
<accession>F2LXH6</accession>
<evidence type="ECO:0000256" key="3">
    <source>
        <dbReference type="ARBA" id="ARBA00022692"/>
    </source>
</evidence>
<dbReference type="eggNOG" id="COG1280">
    <property type="taxonomic scope" value="Bacteria"/>
</dbReference>
<evidence type="ECO:0000256" key="2">
    <source>
        <dbReference type="ARBA" id="ARBA00022475"/>
    </source>
</evidence>
<keyword evidence="4 6" id="KW-1133">Transmembrane helix</keyword>
<dbReference type="RefSeq" id="WP_013681207.1">
    <property type="nucleotide sequence ID" value="NC_015318.1"/>
</dbReference>